<organism evidence="1 2">
    <name type="scientific">Corynebacterium flavescens</name>
    <dbReference type="NCBI Taxonomy" id="28028"/>
    <lineage>
        <taxon>Bacteria</taxon>
        <taxon>Bacillati</taxon>
        <taxon>Actinomycetota</taxon>
        <taxon>Actinomycetes</taxon>
        <taxon>Mycobacteriales</taxon>
        <taxon>Corynebacteriaceae</taxon>
        <taxon>Corynebacterium</taxon>
    </lineage>
</organism>
<evidence type="ECO:0000313" key="2">
    <source>
        <dbReference type="Proteomes" id="UP000185479"/>
    </source>
</evidence>
<sequence>MFPIPVLPITPERFENIVISKYWADLVSELGPETSILNSPADHEHFKELGIPAAALYRIRLAGSASAPERYFEEGKVVVLS</sequence>
<name>A0A1L7CPZ0_CORFL</name>
<dbReference type="AlphaFoldDB" id="A0A1L7CPZ0"/>
<reference evidence="1 2" key="1">
    <citation type="submission" date="2014-08" db="EMBL/GenBank/DDBJ databases">
        <title>Complete genome sequence of Corynebacterium flavescens OJ8(T)(=DSM 20296(T)), isolated from cheese.</title>
        <authorList>
            <person name="Ruckert C."/>
            <person name="Albersmeier A."/>
            <person name="Winkler A."/>
            <person name="Kalinowski J."/>
        </authorList>
    </citation>
    <scope>NUCLEOTIDE SEQUENCE [LARGE SCALE GENOMIC DNA]</scope>
    <source>
        <strain evidence="1 2">OJ8</strain>
    </source>
</reference>
<proteinExistence type="predicted"/>
<keyword evidence="2" id="KW-1185">Reference proteome</keyword>
<dbReference type="KEGG" id="cfc:CFLV_12525"/>
<dbReference type="STRING" id="28028.CFLV_12525"/>
<gene>
    <name evidence="1" type="ORF">CFLV_12525</name>
</gene>
<dbReference type="Proteomes" id="UP000185479">
    <property type="component" value="Chromosome"/>
</dbReference>
<dbReference type="EMBL" id="CP009246">
    <property type="protein sequence ID" value="APT87895.1"/>
    <property type="molecule type" value="Genomic_DNA"/>
</dbReference>
<accession>A0A1L7CPZ0</accession>
<protein>
    <submittedName>
        <fullName evidence="1">Uncharacterized protein</fullName>
    </submittedName>
</protein>
<evidence type="ECO:0000313" key="1">
    <source>
        <dbReference type="EMBL" id="APT87895.1"/>
    </source>
</evidence>